<sequence>MAPEDMANADSYKAEDSAMLDVIMGSGTSRMKKVPTIVRDIYQSLSFITDVSTDYSPDENLQEMALAQPHDVVVTLLRCAPSCDRVAVTMWRAIISSHRTAEKVLPELLCVLEDWPLHSTSTSDKDDSDVFPLAATRALWEIIHLPECPEMLILYFPRLFVALLFQVFSSSERMPVKVNAFWRQCQHKHFLPKNPNRFALMTMKALLCELEYKDVVSEVERECGWDTLLSTDTHHHTVGLLARAMLRISKSLCCRIARSLFRLLRREEARWEVAAMAFLVEILPCLNIKQCGECILQLFPIYLLRQCTVMRLLVLRCLMVLCRRPSMANTMWALTESLTEVLKDEDGEVKEMTLSVLSEMVLNRDVPIASSLALQLAEALRPLIDNDMIRVQLLSIHLFQALMKLVEEEGEKPLERIARQSLFPLFRHLHNRNQSVAEASWGALLQINTFLQERKCKDLLEMKWRGEKSLVPTIVRDIYQWLSFIRDVAAEHRLHKTLQEMALAQPHDVVVTLLRCAPSCDRVVVTMWRAIISSHRTAEKVLPELLCVLEDWPLHNTSTSDKDDSDVFPLAATRALWEIIHLPECPEMLILYFPRLFVALLFQVFSSSERMPVKVNAFWRQCQHKHFLPKNPNRFALMTMKALLCELEYKDVVSEVECECGWDTLLSTDTHHHTVGLLARAMLRISKSLCCRIARSLFRLLRREEARWEVAAMAFLVEVSPMASTALPSCVP</sequence>
<dbReference type="InterPro" id="IPR011989">
    <property type="entry name" value="ARM-like"/>
</dbReference>
<reference evidence="4" key="3">
    <citation type="submission" date="2025-09" db="UniProtKB">
        <authorList>
            <consortium name="Ensembl"/>
        </authorList>
    </citation>
    <scope>IDENTIFICATION</scope>
</reference>
<dbReference type="InterPro" id="IPR045206">
    <property type="entry name" value="Maestro_heat-like_prot"/>
</dbReference>
<dbReference type="AlphaFoldDB" id="H0YQU6"/>
<evidence type="ECO:0000313" key="4">
    <source>
        <dbReference type="Ensembl" id="ENSTGUP00000000653.2"/>
    </source>
</evidence>
<dbReference type="PANTHER" id="PTHR23120:SF42">
    <property type="entry name" value="MAESTRO HEAT-LIKE REPEAT FAMILY MEMBER 3"/>
    <property type="match status" value="1"/>
</dbReference>
<keyword evidence="5" id="KW-1185">Reference proteome</keyword>
<reference evidence="4 5" key="1">
    <citation type="journal article" date="2010" name="Nature">
        <title>The genome of a songbird.</title>
        <authorList>
            <person name="Warren W.C."/>
            <person name="Clayton D.F."/>
            <person name="Ellegren H."/>
            <person name="Arnold A.P."/>
            <person name="Hillier L.W."/>
            <person name="Kunstner A."/>
            <person name="Searle S."/>
            <person name="White S."/>
            <person name="Vilella A.J."/>
            <person name="Fairley S."/>
            <person name="Heger A."/>
            <person name="Kong L."/>
            <person name="Ponting C.P."/>
            <person name="Jarvis E.D."/>
            <person name="Mello C.V."/>
            <person name="Minx P."/>
            <person name="Lovell P."/>
            <person name="Velho T.A."/>
            <person name="Ferris M."/>
            <person name="Balakrishnan C.N."/>
            <person name="Sinha S."/>
            <person name="Blatti C."/>
            <person name="London S.E."/>
            <person name="Li Y."/>
            <person name="Lin Y.C."/>
            <person name="George J."/>
            <person name="Sweedler J."/>
            <person name="Southey B."/>
            <person name="Gunaratne P."/>
            <person name="Watson M."/>
            <person name="Nam K."/>
            <person name="Backstrom N."/>
            <person name="Smeds L."/>
            <person name="Nabholz B."/>
            <person name="Itoh Y."/>
            <person name="Whitney O."/>
            <person name="Pfenning A.R."/>
            <person name="Howard J."/>
            <person name="Volker M."/>
            <person name="Skinner B.M."/>
            <person name="Griffin D.K."/>
            <person name="Ye L."/>
            <person name="McLaren W.M."/>
            <person name="Flicek P."/>
            <person name="Quesada V."/>
            <person name="Velasco G."/>
            <person name="Lopez-Otin C."/>
            <person name="Puente X.S."/>
            <person name="Olender T."/>
            <person name="Lancet D."/>
            <person name="Smit A.F."/>
            <person name="Hubley R."/>
            <person name="Konkel M.K."/>
            <person name="Walker J.A."/>
            <person name="Batzer M.A."/>
            <person name="Gu W."/>
            <person name="Pollock D.D."/>
            <person name="Chen L."/>
            <person name="Cheng Z."/>
            <person name="Eichler E.E."/>
            <person name="Stapley J."/>
            <person name="Slate J."/>
            <person name="Ekblom R."/>
            <person name="Birkhead T."/>
            <person name="Burke T."/>
            <person name="Burt D."/>
            <person name="Scharff C."/>
            <person name="Adam I."/>
            <person name="Richard H."/>
            <person name="Sultan M."/>
            <person name="Soldatov A."/>
            <person name="Lehrach H."/>
            <person name="Edwards S.V."/>
            <person name="Yang S.P."/>
            <person name="Li X."/>
            <person name="Graves T."/>
            <person name="Fulton L."/>
            <person name="Nelson J."/>
            <person name="Chinwalla A."/>
            <person name="Hou S."/>
            <person name="Mardis E.R."/>
            <person name="Wilson R.K."/>
        </authorList>
    </citation>
    <scope>NUCLEOTIDE SEQUENCE [LARGE SCALE GENOMIC DNA]</scope>
</reference>
<organism evidence="4 5">
    <name type="scientific">Taeniopygia guttata</name>
    <name type="common">Zebra finch</name>
    <name type="synonym">Poephila guttata</name>
    <dbReference type="NCBI Taxonomy" id="59729"/>
    <lineage>
        <taxon>Eukaryota</taxon>
        <taxon>Metazoa</taxon>
        <taxon>Chordata</taxon>
        <taxon>Craniata</taxon>
        <taxon>Vertebrata</taxon>
        <taxon>Euteleostomi</taxon>
        <taxon>Archelosauria</taxon>
        <taxon>Archosauria</taxon>
        <taxon>Dinosauria</taxon>
        <taxon>Saurischia</taxon>
        <taxon>Theropoda</taxon>
        <taxon>Coelurosauria</taxon>
        <taxon>Aves</taxon>
        <taxon>Neognathae</taxon>
        <taxon>Neoaves</taxon>
        <taxon>Telluraves</taxon>
        <taxon>Australaves</taxon>
        <taxon>Passeriformes</taxon>
        <taxon>Passeroidea</taxon>
        <taxon>Estrildidae</taxon>
        <taxon>Estrildinae</taxon>
        <taxon>Taeniopygia</taxon>
    </lineage>
</organism>
<dbReference type="Gene3D" id="1.25.10.10">
    <property type="entry name" value="Leucine-rich Repeat Variant"/>
    <property type="match status" value="1"/>
</dbReference>
<evidence type="ECO:0000313" key="5">
    <source>
        <dbReference type="Proteomes" id="UP000007754"/>
    </source>
</evidence>
<keyword evidence="1" id="KW-0677">Repeat</keyword>
<feature type="domain" description="Maestro-like HEAT-repeats" evidence="2">
    <location>
        <begin position="17"/>
        <end position="105"/>
    </location>
</feature>
<dbReference type="SUPFAM" id="SSF48371">
    <property type="entry name" value="ARM repeat"/>
    <property type="match status" value="1"/>
</dbReference>
<evidence type="ECO:0000259" key="2">
    <source>
        <dbReference type="Pfam" id="PF21047"/>
    </source>
</evidence>
<dbReference type="Ensembl" id="ENSTGUT00000000664.2">
    <property type="protein sequence ID" value="ENSTGUP00000000653.2"/>
    <property type="gene ID" value="ENSTGUG00000000644.2"/>
</dbReference>
<reference evidence="4" key="2">
    <citation type="submission" date="2025-08" db="UniProtKB">
        <authorList>
            <consortium name="Ensembl"/>
        </authorList>
    </citation>
    <scope>IDENTIFICATION</scope>
</reference>
<feature type="domain" description="Maestro/Maestro-like HEAT-repeats" evidence="3">
    <location>
        <begin position="306"/>
        <end position="480"/>
    </location>
</feature>
<accession>H0YQU6</accession>
<dbReference type="InterPro" id="IPR048465">
    <property type="entry name" value="Maestro-like_HEAT"/>
</dbReference>
<dbReference type="HOGENOM" id="CLU_2203096_0_0_1"/>
<evidence type="ECO:0000259" key="3">
    <source>
        <dbReference type="Pfam" id="PF23227"/>
    </source>
</evidence>
<protein>
    <recommendedName>
        <fullName evidence="6">DUF3730 domain-containing protein</fullName>
    </recommendedName>
</protein>
<dbReference type="InterPro" id="IPR016024">
    <property type="entry name" value="ARM-type_fold"/>
</dbReference>
<dbReference type="GeneTree" id="ENSGT00940000160596"/>
<gene>
    <name evidence="4" type="primary">LOC100223460</name>
</gene>
<evidence type="ECO:0000256" key="1">
    <source>
        <dbReference type="ARBA" id="ARBA00022737"/>
    </source>
</evidence>
<dbReference type="InterPro" id="IPR055406">
    <property type="entry name" value="HEAT_Maestro"/>
</dbReference>
<dbReference type="Pfam" id="PF21047">
    <property type="entry name" value="HEAT_Maestro"/>
    <property type="match status" value="1"/>
</dbReference>
<name>H0YQU6_TAEGU</name>
<dbReference type="GO" id="GO:0005737">
    <property type="term" value="C:cytoplasm"/>
    <property type="evidence" value="ECO:0007669"/>
    <property type="project" value="TreeGrafter"/>
</dbReference>
<dbReference type="InParanoid" id="H0YQU6"/>
<evidence type="ECO:0008006" key="6">
    <source>
        <dbReference type="Google" id="ProtNLM"/>
    </source>
</evidence>
<dbReference type="Proteomes" id="UP000007754">
    <property type="component" value="Chromosome Z"/>
</dbReference>
<dbReference type="Pfam" id="PF23227">
    <property type="entry name" value="HEAT_MROH2B_C"/>
    <property type="match status" value="1"/>
</dbReference>
<dbReference type="PANTHER" id="PTHR23120">
    <property type="entry name" value="MAESTRO-RELATED HEAT DOMAIN-CONTAINING"/>
    <property type="match status" value="1"/>
</dbReference>
<proteinExistence type="predicted"/>